<proteinExistence type="predicted"/>
<evidence type="ECO:0000256" key="1">
    <source>
        <dbReference type="SAM" id="MobiDB-lite"/>
    </source>
</evidence>
<evidence type="ECO:0000313" key="3">
    <source>
        <dbReference type="Proteomes" id="UP000704712"/>
    </source>
</evidence>
<dbReference type="Proteomes" id="UP000704712">
    <property type="component" value="Unassembled WGS sequence"/>
</dbReference>
<reference evidence="2" key="1">
    <citation type="submission" date="2020-03" db="EMBL/GenBank/DDBJ databases">
        <title>Hybrid Assembly of Korean Phytophthora infestans isolates.</title>
        <authorList>
            <person name="Prokchorchik M."/>
            <person name="Lee Y."/>
            <person name="Seo J."/>
            <person name="Cho J.-H."/>
            <person name="Park Y.-E."/>
            <person name="Jang D.-C."/>
            <person name="Im J.-S."/>
            <person name="Choi J.-G."/>
            <person name="Park H.-J."/>
            <person name="Lee G.-B."/>
            <person name="Lee Y.-G."/>
            <person name="Hong S.-Y."/>
            <person name="Cho K."/>
            <person name="Sohn K.H."/>
        </authorList>
    </citation>
    <scope>NUCLEOTIDE SEQUENCE</scope>
    <source>
        <strain evidence="2">KR_2_A2</strain>
    </source>
</reference>
<name>A0A8S9TUS3_PHYIN</name>
<dbReference type="EMBL" id="JAACNO010002937">
    <property type="protein sequence ID" value="KAF4129708.1"/>
    <property type="molecule type" value="Genomic_DNA"/>
</dbReference>
<accession>A0A8S9TUS3</accession>
<feature type="region of interest" description="Disordered" evidence="1">
    <location>
        <begin position="45"/>
        <end position="69"/>
    </location>
</feature>
<gene>
    <name evidence="2" type="ORF">GN958_ATG21203</name>
</gene>
<comment type="caution">
    <text evidence="2">The sequence shown here is derived from an EMBL/GenBank/DDBJ whole genome shotgun (WGS) entry which is preliminary data.</text>
</comment>
<sequence length="308" mass="33753">MLFYCRNIDEFITDFPNLSTQKTWVGRFIARYATPGILNLARETVSNETDSTSNAAAGTTQPSRPLPSTVDSLGLCNIPGQSSTSTCDPDRPLESNQEFDGAVNEMVEVDEDAHGPNMLTDQEVATEDADTIEVGAAKSPSLALLNSSFSTALTYQTATLCEKFKVFRFFRTPKISAYILNTMSAAGILRPEEVAFILPWTVIRRCEQRVTALQRKTKGLSERDVCLEIGSVGILTTSTLAAMKLWHKATKAVSAVKKTINWIPSIDFSTTTTTIPEFHVTREPSLVEKLLSAPLFAAQVPSRCNTLC</sequence>
<feature type="compositionally biased region" description="Polar residues" evidence="1">
    <location>
        <begin position="45"/>
        <end position="63"/>
    </location>
</feature>
<organism evidence="2 3">
    <name type="scientific">Phytophthora infestans</name>
    <name type="common">Potato late blight agent</name>
    <name type="synonym">Botrytis infestans</name>
    <dbReference type="NCBI Taxonomy" id="4787"/>
    <lineage>
        <taxon>Eukaryota</taxon>
        <taxon>Sar</taxon>
        <taxon>Stramenopiles</taxon>
        <taxon>Oomycota</taxon>
        <taxon>Peronosporomycetes</taxon>
        <taxon>Peronosporales</taxon>
        <taxon>Peronosporaceae</taxon>
        <taxon>Phytophthora</taxon>
    </lineage>
</organism>
<protein>
    <submittedName>
        <fullName evidence="2">Uncharacterized protein</fullName>
    </submittedName>
</protein>
<dbReference type="AlphaFoldDB" id="A0A8S9TUS3"/>
<evidence type="ECO:0000313" key="2">
    <source>
        <dbReference type="EMBL" id="KAF4129708.1"/>
    </source>
</evidence>